<sequence length="210" mass="24166">MEKNLETFKWLEIAREIQQLSQTGLAFATNEYEKKRYTRLTEIVSEIIENQTQLEKESVHKYLMNHPGYATPKIDVRAAVIKDNQILLVQESTDKCWAMPGGWADVGDIPSQVAIRETKEESGFDVIPKKVIGVFDANRLGGHLELFHAFKIIFLCDLIGGKPQTSDETLDVKFFHLENLPPLSLNRTNEKHIEEIKLHLLDKNRPTYFD</sequence>
<dbReference type="CDD" id="cd04672">
    <property type="entry name" value="NUDIX_CDP-Chase_like"/>
    <property type="match status" value="1"/>
</dbReference>
<reference evidence="2 3" key="1">
    <citation type="journal article" date="2012" name="Front. Microbiol.">
        <title>Complete genome of Ignavibacterium album, a metabolically versatile, flagellated, facultative anaerobe from the phylum Chlorobi.</title>
        <authorList>
            <person name="Liu Z."/>
            <person name="Frigaard N.-U."/>
            <person name="Vogl K."/>
            <person name="Iino T."/>
            <person name="Ohkuma M."/>
            <person name="Overmann J."/>
            <person name="Bryant D.A."/>
        </authorList>
    </citation>
    <scope>NUCLEOTIDE SEQUENCE [LARGE SCALE GENOMIC DNA]</scope>
    <source>
        <strain evidence="3">DSM 19864 / JCM 16511 / NBRC 101810 / Mat9-16</strain>
    </source>
</reference>
<dbReference type="RefSeq" id="WP_014561901.1">
    <property type="nucleotide sequence ID" value="NC_017464.1"/>
</dbReference>
<dbReference type="PATRIC" id="fig|945713.3.peg.3083"/>
<dbReference type="EMBL" id="CP003418">
    <property type="protein sequence ID" value="AFH50765.1"/>
    <property type="molecule type" value="Genomic_DNA"/>
</dbReference>
<feature type="domain" description="Nudix hydrolase" evidence="1">
    <location>
        <begin position="64"/>
        <end position="199"/>
    </location>
</feature>
<dbReference type="HOGENOM" id="CLU_082381_1_0_10"/>
<dbReference type="Pfam" id="PF00293">
    <property type="entry name" value="NUDIX"/>
    <property type="match status" value="1"/>
</dbReference>
<evidence type="ECO:0000313" key="2">
    <source>
        <dbReference type="EMBL" id="AFH50765.1"/>
    </source>
</evidence>
<dbReference type="Proteomes" id="UP000007394">
    <property type="component" value="Chromosome"/>
</dbReference>
<name>I0AP58_IGNAJ</name>
<dbReference type="InterPro" id="IPR059176">
    <property type="entry name" value="UDP-X_N"/>
</dbReference>
<dbReference type="Gene3D" id="6.10.250.1120">
    <property type="match status" value="1"/>
</dbReference>
<proteinExistence type="predicted"/>
<dbReference type="SUPFAM" id="SSF55811">
    <property type="entry name" value="Nudix"/>
    <property type="match status" value="1"/>
</dbReference>
<organism evidence="2 3">
    <name type="scientific">Ignavibacterium album (strain DSM 19864 / JCM 16511 / NBRC 101810 / Mat9-16)</name>
    <dbReference type="NCBI Taxonomy" id="945713"/>
    <lineage>
        <taxon>Bacteria</taxon>
        <taxon>Pseudomonadati</taxon>
        <taxon>Ignavibacteriota</taxon>
        <taxon>Ignavibacteria</taxon>
        <taxon>Ignavibacteriales</taxon>
        <taxon>Ignavibacteriaceae</taxon>
        <taxon>Ignavibacterium</taxon>
    </lineage>
</organism>
<gene>
    <name evidence="2" type="ordered locus">IALB_3062</name>
</gene>
<dbReference type="InterPro" id="IPR000086">
    <property type="entry name" value="NUDIX_hydrolase_dom"/>
</dbReference>
<dbReference type="STRING" id="945713.IALB_3062"/>
<dbReference type="KEGG" id="ial:IALB_3062"/>
<dbReference type="Pfam" id="PF12535">
    <property type="entry name" value="Nudix_N"/>
    <property type="match status" value="1"/>
</dbReference>
<dbReference type="PANTHER" id="PTHR43736:SF1">
    <property type="entry name" value="DIHYDRONEOPTERIN TRIPHOSPHATE DIPHOSPHATASE"/>
    <property type="match status" value="1"/>
</dbReference>
<dbReference type="PANTHER" id="PTHR43736">
    <property type="entry name" value="ADP-RIBOSE PYROPHOSPHATASE"/>
    <property type="match status" value="1"/>
</dbReference>
<protein>
    <submittedName>
        <fullName evidence="2">ADP-ribose pyrophosphatase</fullName>
    </submittedName>
</protein>
<dbReference type="Gene3D" id="3.90.79.10">
    <property type="entry name" value="Nucleoside Triphosphate Pyrophosphohydrolase"/>
    <property type="match status" value="1"/>
</dbReference>
<dbReference type="AlphaFoldDB" id="I0AP58"/>
<dbReference type="PROSITE" id="PS51462">
    <property type="entry name" value="NUDIX"/>
    <property type="match status" value="1"/>
</dbReference>
<dbReference type="InterPro" id="IPR015797">
    <property type="entry name" value="NUDIX_hydrolase-like_dom_sf"/>
</dbReference>
<dbReference type="OrthoDB" id="9804442at2"/>
<accession>I0AP58</accession>
<dbReference type="eggNOG" id="COG1051">
    <property type="taxonomic scope" value="Bacteria"/>
</dbReference>
<keyword evidence="3" id="KW-1185">Reference proteome</keyword>
<evidence type="ECO:0000313" key="3">
    <source>
        <dbReference type="Proteomes" id="UP000007394"/>
    </source>
</evidence>
<evidence type="ECO:0000259" key="1">
    <source>
        <dbReference type="PROSITE" id="PS51462"/>
    </source>
</evidence>